<evidence type="ECO:0000256" key="4">
    <source>
        <dbReference type="ARBA" id="ARBA00022692"/>
    </source>
</evidence>
<reference evidence="8" key="1">
    <citation type="submission" date="2009-11" db="EMBL/GenBank/DDBJ databases">
        <authorList>
            <consortium name="The Broad Institute Genome Sequencing Platform"/>
            <person name="Ward D."/>
            <person name="Feldgarden M."/>
            <person name="Earl A."/>
            <person name="Young S.K."/>
            <person name="Zeng Q."/>
            <person name="Koehrsen M."/>
            <person name="Alvarado L."/>
            <person name="Berlin A."/>
            <person name="Bochicchio J."/>
            <person name="Borenstein D."/>
            <person name="Chapman S.B."/>
            <person name="Chen Z."/>
            <person name="Engels R."/>
            <person name="Freedman E."/>
            <person name="Gellesch M."/>
            <person name="Goldberg J."/>
            <person name="Griggs A."/>
            <person name="Gujja S."/>
            <person name="Heilman E."/>
            <person name="Heiman D."/>
            <person name="Hepburn T."/>
            <person name="Howarth C."/>
            <person name="Jen D."/>
            <person name="Larson L."/>
            <person name="Lewis B."/>
            <person name="Mehta T."/>
            <person name="Park D."/>
            <person name="Pearson M."/>
            <person name="Roberts A."/>
            <person name="Saif S."/>
            <person name="Shea T."/>
            <person name="Shenoy N."/>
            <person name="Sisk P."/>
            <person name="Stolte C."/>
            <person name="Sykes S."/>
            <person name="Thomson T."/>
            <person name="Walk T."/>
            <person name="White J."/>
            <person name="Yandava C."/>
            <person name="Izard J."/>
            <person name="Baranova O.V."/>
            <person name="Blanton J.M."/>
            <person name="Tanner A.C."/>
            <person name="Dewhirst F.E."/>
            <person name="Haas B."/>
            <person name="Nusbaum C."/>
            <person name="Birren B."/>
        </authorList>
    </citation>
    <scope>NUCLEOTIDE SEQUENCE [LARGE SCALE GENOMIC DNA]</scope>
    <source>
        <strain evidence="8">1-1 BBBD Race 1</strain>
    </source>
</reference>
<evidence type="ECO:0000313" key="8">
    <source>
        <dbReference type="EMBL" id="OAV90499.1"/>
    </source>
</evidence>
<feature type="transmembrane region" description="Helical" evidence="7">
    <location>
        <begin position="31"/>
        <end position="54"/>
    </location>
</feature>
<dbReference type="VEuPathDB" id="FungiDB:PTTG_28304"/>
<reference evidence="9" key="4">
    <citation type="submission" date="2025-05" db="UniProtKB">
        <authorList>
            <consortium name="EnsemblFungi"/>
        </authorList>
    </citation>
    <scope>IDENTIFICATION</scope>
    <source>
        <strain evidence="9">isolate 1-1 / race 1 (BBBD)</strain>
    </source>
</reference>
<dbReference type="Proteomes" id="UP000005240">
    <property type="component" value="Unassembled WGS sequence"/>
</dbReference>
<evidence type="ECO:0000256" key="5">
    <source>
        <dbReference type="ARBA" id="ARBA00022989"/>
    </source>
</evidence>
<evidence type="ECO:0000256" key="1">
    <source>
        <dbReference type="ARBA" id="ARBA00004141"/>
    </source>
</evidence>
<protein>
    <submittedName>
        <fullName evidence="8 9">Uncharacterized protein</fullName>
    </submittedName>
</protein>
<keyword evidence="5 7" id="KW-1133">Transmembrane helix</keyword>
<name>A0A180GD91_PUCT1</name>
<evidence type="ECO:0000256" key="2">
    <source>
        <dbReference type="ARBA" id="ARBA00008807"/>
    </source>
</evidence>
<reference evidence="9 10" key="3">
    <citation type="journal article" date="2017" name="G3 (Bethesda)">
        <title>Comparative analysis highlights variable genome content of wheat rusts and divergence of the mating loci.</title>
        <authorList>
            <person name="Cuomo C.A."/>
            <person name="Bakkeren G."/>
            <person name="Khalil H.B."/>
            <person name="Panwar V."/>
            <person name="Joly D."/>
            <person name="Linning R."/>
            <person name="Sakthikumar S."/>
            <person name="Song X."/>
            <person name="Adiconis X."/>
            <person name="Fan L."/>
            <person name="Goldberg J.M."/>
            <person name="Levin J.Z."/>
            <person name="Young S."/>
            <person name="Zeng Q."/>
            <person name="Anikster Y."/>
            <person name="Bruce M."/>
            <person name="Wang M."/>
            <person name="Yin C."/>
            <person name="McCallum B."/>
            <person name="Szabo L.J."/>
            <person name="Hulbert S."/>
            <person name="Chen X."/>
            <person name="Fellers J.P."/>
        </authorList>
    </citation>
    <scope>NUCLEOTIDE SEQUENCE</scope>
    <source>
        <strain evidence="10">Isolate 1-1 / race 1 (BBBD)</strain>
        <strain evidence="9">isolate 1-1 / race 1 (BBBD)</strain>
    </source>
</reference>
<dbReference type="EMBL" id="ADAS02000100">
    <property type="protein sequence ID" value="OAV90499.1"/>
    <property type="molecule type" value="Genomic_DNA"/>
</dbReference>
<evidence type="ECO:0000256" key="6">
    <source>
        <dbReference type="ARBA" id="ARBA00023136"/>
    </source>
</evidence>
<evidence type="ECO:0000256" key="3">
    <source>
        <dbReference type="ARBA" id="ARBA00022448"/>
    </source>
</evidence>
<dbReference type="GO" id="GO:0016020">
    <property type="term" value="C:membrane"/>
    <property type="evidence" value="ECO:0007669"/>
    <property type="project" value="UniProtKB-SubCell"/>
</dbReference>
<dbReference type="OrthoDB" id="9986677at2759"/>
<reference evidence="8" key="2">
    <citation type="submission" date="2016-05" db="EMBL/GenBank/DDBJ databases">
        <title>Comparative analysis highlights variable genome content of wheat rusts and divergence of the mating loci.</title>
        <authorList>
            <person name="Cuomo C.A."/>
            <person name="Bakkeren G."/>
            <person name="Szabo L."/>
            <person name="Khalil H."/>
            <person name="Joly D."/>
            <person name="Goldberg J."/>
            <person name="Young S."/>
            <person name="Zeng Q."/>
            <person name="Fellers J."/>
        </authorList>
    </citation>
    <scope>NUCLEOTIDE SEQUENCE [LARGE SCALE GENOMIC DNA]</scope>
    <source>
        <strain evidence="8">1-1 BBBD Race 1</strain>
    </source>
</reference>
<evidence type="ECO:0000313" key="9">
    <source>
        <dbReference type="EnsemblFungi" id="PTTG_28304-t43_1-p1"/>
    </source>
</evidence>
<sequence>MSYTFPMLYVALFVNGYLRRRYFPWWSKYRWVLATSLAASIAVFGVIWFFAILYKNSQPDWWGNSVINAGCDGKGCARLTVPDEGFGPGPGQFQA</sequence>
<evidence type="ECO:0000313" key="10">
    <source>
        <dbReference type="Proteomes" id="UP000005240"/>
    </source>
</evidence>
<dbReference type="Pfam" id="PF03169">
    <property type="entry name" value="OPT"/>
    <property type="match status" value="1"/>
</dbReference>
<comment type="similarity">
    <text evidence="2">Belongs to the oligopeptide OPT transporter family.</text>
</comment>
<accession>A0A180GD91</accession>
<dbReference type="EnsemblFungi" id="PTTG_28304-t43_1">
    <property type="protein sequence ID" value="PTTG_28304-t43_1-p1"/>
    <property type="gene ID" value="PTTG_28304"/>
</dbReference>
<keyword evidence="6 7" id="KW-0472">Membrane</keyword>
<dbReference type="InterPro" id="IPR004813">
    <property type="entry name" value="OPT"/>
</dbReference>
<dbReference type="AlphaFoldDB" id="A0A180GD91"/>
<organism evidence="8">
    <name type="scientific">Puccinia triticina (isolate 1-1 / race 1 (BBBD))</name>
    <name type="common">Brown leaf rust fungus</name>
    <dbReference type="NCBI Taxonomy" id="630390"/>
    <lineage>
        <taxon>Eukaryota</taxon>
        <taxon>Fungi</taxon>
        <taxon>Dikarya</taxon>
        <taxon>Basidiomycota</taxon>
        <taxon>Pucciniomycotina</taxon>
        <taxon>Pucciniomycetes</taxon>
        <taxon>Pucciniales</taxon>
        <taxon>Pucciniaceae</taxon>
        <taxon>Puccinia</taxon>
    </lineage>
</organism>
<keyword evidence="4 7" id="KW-0812">Transmembrane</keyword>
<comment type="subcellular location">
    <subcellularLocation>
        <location evidence="1">Membrane</location>
        <topology evidence="1">Multi-pass membrane protein</topology>
    </subcellularLocation>
</comment>
<gene>
    <name evidence="8" type="ORF">PTTG_28304</name>
</gene>
<dbReference type="GO" id="GO:0035673">
    <property type="term" value="F:oligopeptide transmembrane transporter activity"/>
    <property type="evidence" value="ECO:0007669"/>
    <property type="project" value="InterPro"/>
</dbReference>
<keyword evidence="10" id="KW-1185">Reference proteome</keyword>
<keyword evidence="3" id="KW-0813">Transport</keyword>
<proteinExistence type="inferred from homology"/>
<evidence type="ECO:0000256" key="7">
    <source>
        <dbReference type="SAM" id="Phobius"/>
    </source>
</evidence>